<evidence type="ECO:0000259" key="2">
    <source>
        <dbReference type="PROSITE" id="PS50235"/>
    </source>
</evidence>
<dbReference type="PROSITE" id="PS50235">
    <property type="entry name" value="USP_3"/>
    <property type="match status" value="1"/>
</dbReference>
<dbReference type="GO" id="GO:0005634">
    <property type="term" value="C:nucleus"/>
    <property type="evidence" value="ECO:0007669"/>
    <property type="project" value="TreeGrafter"/>
</dbReference>
<dbReference type="InterPro" id="IPR028889">
    <property type="entry name" value="USP"/>
</dbReference>
<dbReference type="Pfam" id="PF00443">
    <property type="entry name" value="UCH"/>
    <property type="match status" value="1"/>
</dbReference>
<feature type="signal peptide" evidence="1">
    <location>
        <begin position="1"/>
        <end position="18"/>
    </location>
</feature>
<dbReference type="SUPFAM" id="SSF54001">
    <property type="entry name" value="Cysteine proteinases"/>
    <property type="match status" value="1"/>
</dbReference>
<dbReference type="OMA" id="YHIIAFA"/>
<dbReference type="VEuPathDB" id="MicrosporidiaDB:VCUG_00810"/>
<dbReference type="Proteomes" id="UP000011081">
    <property type="component" value="Unassembled WGS sequence"/>
</dbReference>
<proteinExistence type="predicted"/>
<dbReference type="HOGENOM" id="CLU_809379_0_0_1"/>
<protein>
    <recommendedName>
        <fullName evidence="2">USP domain-containing protein</fullName>
    </recommendedName>
</protein>
<dbReference type="GO" id="GO:0005829">
    <property type="term" value="C:cytosol"/>
    <property type="evidence" value="ECO:0007669"/>
    <property type="project" value="TreeGrafter"/>
</dbReference>
<gene>
    <name evidence="3" type="ORF">VCUG_00810</name>
</gene>
<dbReference type="EMBL" id="GL877413">
    <property type="protein sequence ID" value="ELA47728.1"/>
    <property type="molecule type" value="Genomic_DNA"/>
</dbReference>
<dbReference type="InterPro" id="IPR001394">
    <property type="entry name" value="Peptidase_C19_UCH"/>
</dbReference>
<dbReference type="InParanoid" id="L2GWQ9"/>
<dbReference type="GO" id="GO:0016579">
    <property type="term" value="P:protein deubiquitination"/>
    <property type="evidence" value="ECO:0007669"/>
    <property type="project" value="InterPro"/>
</dbReference>
<dbReference type="Gene3D" id="3.90.70.10">
    <property type="entry name" value="Cysteine proteinases"/>
    <property type="match status" value="2"/>
</dbReference>
<feature type="chain" id="PRO_5003960433" description="USP domain-containing protein" evidence="1">
    <location>
        <begin position="19"/>
        <end position="346"/>
    </location>
</feature>
<keyword evidence="4" id="KW-1185">Reference proteome</keyword>
<dbReference type="GeneID" id="19878693"/>
<dbReference type="InterPro" id="IPR038765">
    <property type="entry name" value="Papain-like_cys_pep_sf"/>
</dbReference>
<keyword evidence="1" id="KW-0732">Signal</keyword>
<dbReference type="CDD" id="cd02257">
    <property type="entry name" value="Peptidase_C19"/>
    <property type="match status" value="1"/>
</dbReference>
<dbReference type="GO" id="GO:0004843">
    <property type="term" value="F:cysteine-type deubiquitinase activity"/>
    <property type="evidence" value="ECO:0007669"/>
    <property type="project" value="InterPro"/>
</dbReference>
<reference evidence="4" key="1">
    <citation type="submission" date="2011-03" db="EMBL/GenBank/DDBJ databases">
        <title>The genome sequence of Vavraia culicis strain floridensis.</title>
        <authorList>
            <consortium name="The Broad Institute Genome Sequencing Platform"/>
            <person name="Cuomo C."/>
            <person name="Becnel J."/>
            <person name="Sanscrainte N."/>
            <person name="Young S.K."/>
            <person name="Zeng Q."/>
            <person name="Gargeya S."/>
            <person name="Fitzgerald M."/>
            <person name="Haas B."/>
            <person name="Abouelleil A."/>
            <person name="Alvarado L."/>
            <person name="Arachchi H.M."/>
            <person name="Berlin A."/>
            <person name="Chapman S.B."/>
            <person name="Gearin G."/>
            <person name="Goldberg J."/>
            <person name="Griggs A."/>
            <person name="Gujja S."/>
            <person name="Hansen M."/>
            <person name="Heiman D."/>
            <person name="Howarth C."/>
            <person name="Larimer J."/>
            <person name="Lui A."/>
            <person name="MacDonald P.J.P."/>
            <person name="McCowen C."/>
            <person name="Montmayeur A."/>
            <person name="Murphy C."/>
            <person name="Neiman D."/>
            <person name="Pearson M."/>
            <person name="Priest M."/>
            <person name="Roberts A."/>
            <person name="Saif S."/>
            <person name="Shea T."/>
            <person name="Sisk P."/>
            <person name="Stolte C."/>
            <person name="Sykes S."/>
            <person name="Wortman J."/>
            <person name="Nusbaum C."/>
            <person name="Birren B."/>
        </authorList>
    </citation>
    <scope>NUCLEOTIDE SEQUENCE [LARGE SCALE GENOMIC DNA]</scope>
    <source>
        <strain evidence="4">floridensis</strain>
    </source>
</reference>
<accession>L2GWQ9</accession>
<sequence length="346" mass="40736">MHILINLLMCHSLYVSESGSGQEMPVREHRTLNREGRSGFISSLCCNDMQRDNNTYCNHVDKFKFTVPACIYENRSFSKENFEDLVIFSEKMIDNIENNLPTPYYGHIIDKVRKNPQCGLINFNAHCYINAVIQILFSSRKFVKCMRDNMHTCKLLYLLNELYVKMKNCVLVSPLSAYRKISEECNILFNVYERSGYSSDVISTVSSNLEKHAIRTMSIKARQECFWKYPLLDIMDDGNVQERIDKFLKRKPKVEFNDIIVFSGFLTDNMLKCRIADHNIITVKNTKYELLGVLERVPNNCNEYHIIAFAKRNGEWFMFNDEYVLKISADRVLKDKETYYMFYERI</sequence>
<name>L2GWQ9_VAVCU</name>
<evidence type="ECO:0000313" key="4">
    <source>
        <dbReference type="Proteomes" id="UP000011081"/>
    </source>
</evidence>
<dbReference type="RefSeq" id="XP_008073830.1">
    <property type="nucleotide sequence ID" value="XM_008075639.1"/>
</dbReference>
<dbReference type="InterPro" id="IPR050164">
    <property type="entry name" value="Peptidase_C19"/>
</dbReference>
<feature type="domain" description="USP" evidence="2">
    <location>
        <begin position="118"/>
        <end position="346"/>
    </location>
</feature>
<evidence type="ECO:0000313" key="3">
    <source>
        <dbReference type="EMBL" id="ELA47728.1"/>
    </source>
</evidence>
<dbReference type="AlphaFoldDB" id="L2GWQ9"/>
<dbReference type="PANTHER" id="PTHR24006">
    <property type="entry name" value="UBIQUITIN CARBOXYL-TERMINAL HYDROLASE"/>
    <property type="match status" value="1"/>
</dbReference>
<organism evidence="3 4">
    <name type="scientific">Vavraia culicis (isolate floridensis)</name>
    <name type="common">Microsporidian parasite</name>
    <dbReference type="NCBI Taxonomy" id="948595"/>
    <lineage>
        <taxon>Eukaryota</taxon>
        <taxon>Fungi</taxon>
        <taxon>Fungi incertae sedis</taxon>
        <taxon>Microsporidia</taxon>
        <taxon>Pleistophoridae</taxon>
        <taxon>Vavraia</taxon>
    </lineage>
</organism>
<evidence type="ECO:0000256" key="1">
    <source>
        <dbReference type="SAM" id="SignalP"/>
    </source>
</evidence>
<dbReference type="OrthoDB" id="289038at2759"/>